<evidence type="ECO:0000313" key="5">
    <source>
        <dbReference type="EMBL" id="HJC24427.1"/>
    </source>
</evidence>
<dbReference type="SUPFAM" id="SSF46785">
    <property type="entry name" value="Winged helix' DNA-binding domain"/>
    <property type="match status" value="1"/>
</dbReference>
<feature type="domain" description="HTH marR-type" evidence="4">
    <location>
        <begin position="1"/>
        <end position="141"/>
    </location>
</feature>
<dbReference type="AlphaFoldDB" id="A0A9D2NFA9"/>
<dbReference type="Gene3D" id="1.10.10.10">
    <property type="entry name" value="Winged helix-like DNA-binding domain superfamily/Winged helix DNA-binding domain"/>
    <property type="match status" value="1"/>
</dbReference>
<evidence type="ECO:0000256" key="2">
    <source>
        <dbReference type="ARBA" id="ARBA00023125"/>
    </source>
</evidence>
<dbReference type="Pfam" id="PF01047">
    <property type="entry name" value="MarR"/>
    <property type="match status" value="1"/>
</dbReference>
<protein>
    <submittedName>
        <fullName evidence="5">MarR family winged helix-turn-helix transcriptional regulator</fullName>
    </submittedName>
</protein>
<dbReference type="EMBL" id="DWWS01000044">
    <property type="protein sequence ID" value="HJC24427.1"/>
    <property type="molecule type" value="Genomic_DNA"/>
</dbReference>
<dbReference type="GO" id="GO:0003677">
    <property type="term" value="F:DNA binding"/>
    <property type="evidence" value="ECO:0007669"/>
    <property type="project" value="UniProtKB-KW"/>
</dbReference>
<comment type="caution">
    <text evidence="5">The sequence shown here is derived from an EMBL/GenBank/DDBJ whole genome shotgun (WGS) entry which is preliminary data.</text>
</comment>
<sequence>MTPDEIRNELLKTTFRFGKAHMGVPLGDIPGGEFAAMQVIHHFQEVSPEENGITAARLAAEVGCSPPAVSRLLNTLEEKEYVVRRTDPANRRRTRIALTEKGEEARRRGWEHAADYFNRVTADMGEEKMLEFLSLWKELVDIMERVGNASERR</sequence>
<reference evidence="5" key="2">
    <citation type="submission" date="2021-04" db="EMBL/GenBank/DDBJ databases">
        <authorList>
            <person name="Gilroy R."/>
        </authorList>
    </citation>
    <scope>NUCLEOTIDE SEQUENCE</scope>
    <source>
        <strain evidence="5">USAMLcec2-132</strain>
    </source>
</reference>
<dbReference type="InterPro" id="IPR036390">
    <property type="entry name" value="WH_DNA-bd_sf"/>
</dbReference>
<dbReference type="CDD" id="cd00090">
    <property type="entry name" value="HTH_ARSR"/>
    <property type="match status" value="1"/>
</dbReference>
<evidence type="ECO:0000256" key="1">
    <source>
        <dbReference type="ARBA" id="ARBA00023015"/>
    </source>
</evidence>
<gene>
    <name evidence="5" type="ORF">H9761_12070</name>
</gene>
<dbReference type="InterPro" id="IPR039422">
    <property type="entry name" value="MarR/SlyA-like"/>
</dbReference>
<keyword evidence="1" id="KW-0805">Transcription regulation</keyword>
<keyword evidence="2" id="KW-0238">DNA-binding</keyword>
<dbReference type="GO" id="GO:0006950">
    <property type="term" value="P:response to stress"/>
    <property type="evidence" value="ECO:0007669"/>
    <property type="project" value="TreeGrafter"/>
</dbReference>
<dbReference type="PANTHER" id="PTHR33164">
    <property type="entry name" value="TRANSCRIPTIONAL REGULATOR, MARR FAMILY"/>
    <property type="match status" value="1"/>
</dbReference>
<proteinExistence type="predicted"/>
<dbReference type="PROSITE" id="PS01117">
    <property type="entry name" value="HTH_MARR_1"/>
    <property type="match status" value="1"/>
</dbReference>
<keyword evidence="3" id="KW-0804">Transcription</keyword>
<dbReference type="Proteomes" id="UP000823891">
    <property type="component" value="Unassembled WGS sequence"/>
</dbReference>
<reference evidence="5" key="1">
    <citation type="journal article" date="2021" name="PeerJ">
        <title>Extensive microbial diversity within the chicken gut microbiome revealed by metagenomics and culture.</title>
        <authorList>
            <person name="Gilroy R."/>
            <person name="Ravi A."/>
            <person name="Getino M."/>
            <person name="Pursley I."/>
            <person name="Horton D.L."/>
            <person name="Alikhan N.F."/>
            <person name="Baker D."/>
            <person name="Gharbi K."/>
            <person name="Hall N."/>
            <person name="Watson M."/>
            <person name="Adriaenssens E.M."/>
            <person name="Foster-Nyarko E."/>
            <person name="Jarju S."/>
            <person name="Secka A."/>
            <person name="Antonio M."/>
            <person name="Oren A."/>
            <person name="Chaudhuri R.R."/>
            <person name="La Ragione R."/>
            <person name="Hildebrand F."/>
            <person name="Pallen M.J."/>
        </authorList>
    </citation>
    <scope>NUCLEOTIDE SEQUENCE</scope>
    <source>
        <strain evidence="5">USAMLcec2-132</strain>
    </source>
</reference>
<evidence type="ECO:0000256" key="3">
    <source>
        <dbReference type="ARBA" id="ARBA00023163"/>
    </source>
</evidence>
<accession>A0A9D2NFA9</accession>
<evidence type="ECO:0000313" key="6">
    <source>
        <dbReference type="Proteomes" id="UP000823891"/>
    </source>
</evidence>
<dbReference type="SMART" id="SM00347">
    <property type="entry name" value="HTH_MARR"/>
    <property type="match status" value="1"/>
</dbReference>
<name>A0A9D2NFA9_9FIRM</name>
<organism evidence="5 6">
    <name type="scientific">Candidatus Eisenbergiella merdavium</name>
    <dbReference type="NCBI Taxonomy" id="2838551"/>
    <lineage>
        <taxon>Bacteria</taxon>
        <taxon>Bacillati</taxon>
        <taxon>Bacillota</taxon>
        <taxon>Clostridia</taxon>
        <taxon>Lachnospirales</taxon>
        <taxon>Lachnospiraceae</taxon>
        <taxon>Eisenbergiella</taxon>
    </lineage>
</organism>
<dbReference type="InterPro" id="IPR011991">
    <property type="entry name" value="ArsR-like_HTH"/>
</dbReference>
<dbReference type="InterPro" id="IPR023187">
    <property type="entry name" value="Tscrpt_reg_MarR-type_CS"/>
</dbReference>
<evidence type="ECO:0000259" key="4">
    <source>
        <dbReference type="PROSITE" id="PS50995"/>
    </source>
</evidence>
<dbReference type="GO" id="GO:0003700">
    <property type="term" value="F:DNA-binding transcription factor activity"/>
    <property type="evidence" value="ECO:0007669"/>
    <property type="project" value="InterPro"/>
</dbReference>
<dbReference type="InterPro" id="IPR036388">
    <property type="entry name" value="WH-like_DNA-bd_sf"/>
</dbReference>
<dbReference type="InterPro" id="IPR000835">
    <property type="entry name" value="HTH_MarR-typ"/>
</dbReference>
<dbReference type="PROSITE" id="PS50995">
    <property type="entry name" value="HTH_MARR_2"/>
    <property type="match status" value="1"/>
</dbReference>
<dbReference type="PANTHER" id="PTHR33164:SF43">
    <property type="entry name" value="HTH-TYPE TRANSCRIPTIONAL REPRESSOR YETL"/>
    <property type="match status" value="1"/>
</dbReference>